<protein>
    <recommendedName>
        <fullName evidence="2">Ubiquitin-like domain-containing protein</fullName>
    </recommendedName>
</protein>
<evidence type="ECO:0000313" key="3">
    <source>
        <dbReference type="EMBL" id="JAC65977.1"/>
    </source>
</evidence>
<sequence>MEGIPVNFEETKVQGDASKSAEEDQQFGKPVAVSFKLPDGVEAKHEFKLGHTVEYVKAVIHKEHGFPMNKQRLFFQEREMIDPLSLVDIRGFPESDKTVTVELT</sequence>
<dbReference type="InterPro" id="IPR000626">
    <property type="entry name" value="Ubiquitin-like_dom"/>
</dbReference>
<dbReference type="SUPFAM" id="SSF54236">
    <property type="entry name" value="Ubiquitin-like"/>
    <property type="match status" value="1"/>
</dbReference>
<evidence type="ECO:0000313" key="4">
    <source>
        <dbReference type="EMBL" id="JAC68679.1"/>
    </source>
</evidence>
<organism evidence="3">
    <name type="scientific">Tetraselmis sp. GSL018</name>
    <dbReference type="NCBI Taxonomy" id="582737"/>
    <lineage>
        <taxon>Eukaryota</taxon>
        <taxon>Viridiplantae</taxon>
        <taxon>Chlorophyta</taxon>
        <taxon>core chlorophytes</taxon>
        <taxon>Chlorodendrophyceae</taxon>
        <taxon>Chlorodendrales</taxon>
        <taxon>Chlorodendraceae</taxon>
        <taxon>Tetraselmis</taxon>
    </lineage>
</organism>
<dbReference type="Gene3D" id="3.10.20.90">
    <property type="entry name" value="Phosphatidylinositol 3-kinase Catalytic Subunit, Chain A, domain 1"/>
    <property type="match status" value="1"/>
</dbReference>
<evidence type="ECO:0000259" key="2">
    <source>
        <dbReference type="PROSITE" id="PS50053"/>
    </source>
</evidence>
<dbReference type="PANTHER" id="PTHR41749">
    <property type="entry name" value="UBIQUITIN-LIKE DOMAIN-CONTAINING PROTEIN"/>
    <property type="match status" value="1"/>
</dbReference>
<gene>
    <name evidence="3" type="ORF">TSPGSL018_14768</name>
    <name evidence="4" type="ORF">TSPGSL018_8147</name>
</gene>
<feature type="domain" description="Ubiquitin-like" evidence="2">
    <location>
        <begin position="31"/>
        <end position="88"/>
    </location>
</feature>
<name>A0A061QZ71_9CHLO</name>
<accession>A0A061QZ71</accession>
<proteinExistence type="predicted"/>
<reference evidence="3" key="1">
    <citation type="submission" date="2014-05" db="EMBL/GenBank/DDBJ databases">
        <title>The transcriptome of the halophilic microalga Tetraselmis sp. GSL018 isolated from the Great Salt Lake, Utah.</title>
        <authorList>
            <person name="Jinkerson R.E."/>
            <person name="D'Adamo S."/>
            <person name="Posewitz M.C."/>
        </authorList>
    </citation>
    <scope>NUCLEOTIDE SEQUENCE</scope>
    <source>
        <strain evidence="3">GSL018</strain>
    </source>
</reference>
<dbReference type="CDD" id="cd17039">
    <property type="entry name" value="Ubl_ubiquitin_like"/>
    <property type="match status" value="1"/>
</dbReference>
<dbReference type="InterPro" id="IPR029071">
    <property type="entry name" value="Ubiquitin-like_domsf"/>
</dbReference>
<dbReference type="AlphaFoldDB" id="A0A061QZ71"/>
<dbReference type="EMBL" id="GBEZ01017680">
    <property type="protein sequence ID" value="JAC68679.1"/>
    <property type="molecule type" value="Transcribed_RNA"/>
</dbReference>
<dbReference type="PROSITE" id="PS50053">
    <property type="entry name" value="UBIQUITIN_2"/>
    <property type="match status" value="1"/>
</dbReference>
<feature type="region of interest" description="Disordered" evidence="1">
    <location>
        <begin position="1"/>
        <end position="26"/>
    </location>
</feature>
<evidence type="ECO:0000256" key="1">
    <source>
        <dbReference type="SAM" id="MobiDB-lite"/>
    </source>
</evidence>
<dbReference type="EMBL" id="GBEZ01020714">
    <property type="protein sequence ID" value="JAC65977.1"/>
    <property type="molecule type" value="Transcribed_RNA"/>
</dbReference>
<dbReference type="Pfam" id="PF00240">
    <property type="entry name" value="ubiquitin"/>
    <property type="match status" value="1"/>
</dbReference>
<dbReference type="PANTHER" id="PTHR41749:SF1">
    <property type="entry name" value="UBIQUITIN-LIKE DOMAIN-CONTAINING PROTEIN"/>
    <property type="match status" value="1"/>
</dbReference>